<protein>
    <submittedName>
        <fullName evidence="1">Uncharacterized protein</fullName>
    </submittedName>
</protein>
<keyword evidence="2" id="KW-1185">Reference proteome</keyword>
<gene>
    <name evidence="1" type="ORF">DFR39_101654</name>
</gene>
<dbReference type="Proteomes" id="UP000295357">
    <property type="component" value="Unassembled WGS sequence"/>
</dbReference>
<evidence type="ECO:0000313" key="2">
    <source>
        <dbReference type="Proteomes" id="UP000295357"/>
    </source>
</evidence>
<accession>A0A4R6NCB5</accession>
<dbReference type="EMBL" id="SNXE01000001">
    <property type="protein sequence ID" value="TDP13180.1"/>
    <property type="molecule type" value="Genomic_DNA"/>
</dbReference>
<evidence type="ECO:0000313" key="1">
    <source>
        <dbReference type="EMBL" id="TDP13180.1"/>
    </source>
</evidence>
<organism evidence="1 2">
    <name type="scientific">Roseateles asaccharophilus</name>
    <dbReference type="NCBI Taxonomy" id="582607"/>
    <lineage>
        <taxon>Bacteria</taxon>
        <taxon>Pseudomonadati</taxon>
        <taxon>Pseudomonadota</taxon>
        <taxon>Betaproteobacteria</taxon>
        <taxon>Burkholderiales</taxon>
        <taxon>Sphaerotilaceae</taxon>
        <taxon>Roseateles</taxon>
    </lineage>
</organism>
<sequence length="56" mass="6378">MSTLSLLRFRTAHRPPALAAAAAQPSGSVLDRWLLAWARKAEVRWVQPGYPHSRYY</sequence>
<proteinExistence type="predicted"/>
<dbReference type="RefSeq" id="WP_162849401.1">
    <property type="nucleotide sequence ID" value="NZ_JAUFPJ010000001.1"/>
</dbReference>
<reference evidence="1 2" key="1">
    <citation type="submission" date="2019-03" db="EMBL/GenBank/DDBJ databases">
        <title>Genomic Encyclopedia of Type Strains, Phase IV (KMG-IV): sequencing the most valuable type-strain genomes for metagenomic binning, comparative biology and taxonomic classification.</title>
        <authorList>
            <person name="Goeker M."/>
        </authorList>
    </citation>
    <scope>NUCLEOTIDE SEQUENCE [LARGE SCALE GENOMIC DNA]</scope>
    <source>
        <strain evidence="1 2">DSM 25082</strain>
    </source>
</reference>
<comment type="caution">
    <text evidence="1">The sequence shown here is derived from an EMBL/GenBank/DDBJ whole genome shotgun (WGS) entry which is preliminary data.</text>
</comment>
<dbReference type="AlphaFoldDB" id="A0A4R6NCB5"/>
<name>A0A4R6NCB5_9BURK</name>